<protein>
    <submittedName>
        <fullName evidence="2">Uncharacterized protein</fullName>
    </submittedName>
</protein>
<dbReference type="OrthoDB" id="3619281at2"/>
<feature type="transmembrane region" description="Helical" evidence="1">
    <location>
        <begin position="66"/>
        <end position="89"/>
    </location>
</feature>
<sequence length="188" mass="21059">MADTHVHSHAAGGAPGALNTRHHKLALYAFLFVVLAHWAEHIAQAFQIYAMGWPVPKSKGVLGLWFPWLITSEVLHYGFALVMIVALFALRKGFVGRARTWWTVALVLQFWHHIEHLLLITQSSTGVNLLGRPVPTSIVQLVVPRVELHLFYNFIVFVPMVVAMVLHTRPNAEERAQMQCTCAVPATV</sequence>
<name>A0A495WZC8_9PSEU</name>
<dbReference type="AlphaFoldDB" id="A0A495WZC8"/>
<dbReference type="Proteomes" id="UP000272729">
    <property type="component" value="Unassembled WGS sequence"/>
</dbReference>
<gene>
    <name evidence="2" type="ORF">DFJ66_0136</name>
</gene>
<feature type="transmembrane region" description="Helical" evidence="1">
    <location>
        <begin position="25"/>
        <end position="46"/>
    </location>
</feature>
<accession>A0A495WZC8</accession>
<reference evidence="2 3" key="1">
    <citation type="submission" date="2018-10" db="EMBL/GenBank/DDBJ databases">
        <title>Sequencing the genomes of 1000 actinobacteria strains.</title>
        <authorList>
            <person name="Klenk H.-P."/>
        </authorList>
    </citation>
    <scope>NUCLEOTIDE SEQUENCE [LARGE SCALE GENOMIC DNA]</scope>
    <source>
        <strain evidence="2 3">DSM 43911</strain>
    </source>
</reference>
<organism evidence="2 3">
    <name type="scientific">Saccharothrix variisporea</name>
    <dbReference type="NCBI Taxonomy" id="543527"/>
    <lineage>
        <taxon>Bacteria</taxon>
        <taxon>Bacillati</taxon>
        <taxon>Actinomycetota</taxon>
        <taxon>Actinomycetes</taxon>
        <taxon>Pseudonocardiales</taxon>
        <taxon>Pseudonocardiaceae</taxon>
        <taxon>Saccharothrix</taxon>
    </lineage>
</organism>
<comment type="caution">
    <text evidence="2">The sequence shown here is derived from an EMBL/GenBank/DDBJ whole genome shotgun (WGS) entry which is preliminary data.</text>
</comment>
<dbReference type="EMBL" id="RBXR01000001">
    <property type="protein sequence ID" value="RKT66970.1"/>
    <property type="molecule type" value="Genomic_DNA"/>
</dbReference>
<proteinExistence type="predicted"/>
<evidence type="ECO:0000256" key="1">
    <source>
        <dbReference type="SAM" id="Phobius"/>
    </source>
</evidence>
<evidence type="ECO:0000313" key="2">
    <source>
        <dbReference type="EMBL" id="RKT66970.1"/>
    </source>
</evidence>
<dbReference type="RefSeq" id="WP_121216931.1">
    <property type="nucleotide sequence ID" value="NZ_JBIUBA010000055.1"/>
</dbReference>
<keyword evidence="1" id="KW-0472">Membrane</keyword>
<evidence type="ECO:0000313" key="3">
    <source>
        <dbReference type="Proteomes" id="UP000272729"/>
    </source>
</evidence>
<feature type="transmembrane region" description="Helical" evidence="1">
    <location>
        <begin position="150"/>
        <end position="168"/>
    </location>
</feature>
<keyword evidence="1" id="KW-1133">Transmembrane helix</keyword>
<keyword evidence="1" id="KW-0812">Transmembrane</keyword>
<keyword evidence="3" id="KW-1185">Reference proteome</keyword>